<dbReference type="PANTHER" id="PTHR44103:SF1">
    <property type="entry name" value="PROPROTEIN CONVERTASE P"/>
    <property type="match status" value="1"/>
</dbReference>
<evidence type="ECO:0000313" key="3">
    <source>
        <dbReference type="EMBL" id="WMN12175.1"/>
    </source>
</evidence>
<gene>
    <name evidence="3" type="ORF">QYS49_32695</name>
</gene>
<feature type="chain" id="PRO_5041240692" evidence="2">
    <location>
        <begin position="22"/>
        <end position="824"/>
    </location>
</feature>
<keyword evidence="1 2" id="KW-0732">Signal</keyword>
<evidence type="ECO:0000256" key="1">
    <source>
        <dbReference type="ARBA" id="ARBA00022729"/>
    </source>
</evidence>
<sequence length="824" mass="92119">MKKLLTLFYALILLQPQFTSAQNMQKVDSAQLSVETIINSHWLDIDNNAEHELILQSNIGADSTIITTFNWENLSEDSLTTPIFTAFPIGIEDLDNNNQLDIIGFTRDNSNQIYLSVLSQIDGQFEIGFQEQFEGVQQLYIQDWNKDGLKDILLLKNSADSLELSILKNSGNGFNSEPESLITLSKHSQINFLDINQNGRMDILVTSNESNVPITPLIYSNHIDSIDVKESKLPQANYNSIGLGDYNHDGKLDFFSTYKSNNDDAQHAVFINDSIDFENYILIDSPAFEVEKSFLADFNADGLTDIFIMDSTKSAIIYQKEEEAYEFGIVSDSMMLHFNFYDQNRDGKLDMSSISEVDSTGNFIYYWENKTLEENSPPYVPSFHIAFQTAKGVAIVWNDSDDDHTAADNITYDVFLGKNSFNTDFLAPNFDINNSSRLKTMRGNNYYGNELKFDSLPAGTYSYGIQPIDNSLVVAIPEGSSGDFCPVECGGRYIACGEFEICESITENLMNTCIGKTITLGDSSVMRYWYSEQKGFLGTSDTLTLEVSMGEIIYARDVDYVDCGSYQSYKIQIIDESDFKIEDIVICEAEEVALNFPQQVDSLKWFSATSGFISNKFSTSIFIEKNELISFEAYLNGCLIEGQFSINIDNSKVEITNNTVEIKRGGSVQLNAIGAAEYEWNPSQALGQNNISNPVASPQVTTKFTVKGVSALGCVTYDSVEVKVLQEAFIPELFTPNGDSKNDNLRIYGLVDVAQFEFIIYDREGNIVFKTNNHEMMNTSGWDGSKAGSKAEAGIYFWQVRGSYSDGAPIQLNGNQKGKVLLSK</sequence>
<dbReference type="Pfam" id="PF13517">
    <property type="entry name" value="FG-GAP_3"/>
    <property type="match status" value="1"/>
</dbReference>
<dbReference type="InterPro" id="IPR028994">
    <property type="entry name" value="Integrin_alpha_N"/>
</dbReference>
<evidence type="ECO:0000256" key="2">
    <source>
        <dbReference type="SAM" id="SignalP"/>
    </source>
</evidence>
<reference evidence="3 4" key="1">
    <citation type="submission" date="2023-08" db="EMBL/GenBank/DDBJ databases">
        <title>Comparative genomics and taxonomic characterization of three novel marine species of genus Marivirga.</title>
        <authorList>
            <person name="Muhammad N."/>
            <person name="Kim S.-G."/>
        </authorList>
    </citation>
    <scope>NUCLEOTIDE SEQUENCE [LARGE SCALE GENOMIC DNA]</scope>
    <source>
        <strain evidence="3 4">BDSF4-3</strain>
    </source>
</reference>
<dbReference type="AlphaFoldDB" id="A0AA51NE09"/>
<dbReference type="Pfam" id="PF13585">
    <property type="entry name" value="CHU_C"/>
    <property type="match status" value="1"/>
</dbReference>
<dbReference type="PANTHER" id="PTHR44103">
    <property type="entry name" value="PROPROTEIN CONVERTASE P"/>
    <property type="match status" value="1"/>
</dbReference>
<dbReference type="Gene3D" id="2.130.10.130">
    <property type="entry name" value="Integrin alpha, N-terminal"/>
    <property type="match status" value="1"/>
</dbReference>
<evidence type="ECO:0000313" key="4">
    <source>
        <dbReference type="Proteomes" id="UP001230496"/>
    </source>
</evidence>
<proteinExistence type="predicted"/>
<dbReference type="Proteomes" id="UP001230496">
    <property type="component" value="Chromosome"/>
</dbReference>
<dbReference type="SUPFAM" id="SSF69318">
    <property type="entry name" value="Integrin alpha N-terminal domain"/>
    <property type="match status" value="2"/>
</dbReference>
<protein>
    <submittedName>
        <fullName evidence="3">FG-GAP-like repeat-containing protein</fullName>
    </submittedName>
</protein>
<dbReference type="KEGG" id="msaa:QYS49_32695"/>
<dbReference type="InterPro" id="IPR026341">
    <property type="entry name" value="T9SS_type_B"/>
</dbReference>
<keyword evidence="4" id="KW-1185">Reference proteome</keyword>
<dbReference type="InterPro" id="IPR013517">
    <property type="entry name" value="FG-GAP"/>
</dbReference>
<accession>A0AA51NE09</accession>
<feature type="signal peptide" evidence="2">
    <location>
        <begin position="1"/>
        <end position="21"/>
    </location>
</feature>
<name>A0AA51NE09_9BACT</name>
<dbReference type="NCBIfam" id="TIGR04131">
    <property type="entry name" value="Bac_Flav_CTERM"/>
    <property type="match status" value="1"/>
</dbReference>
<organism evidence="3 4">
    <name type="scientific">Marivirga salinarum</name>
    <dbReference type="NCBI Taxonomy" id="3059078"/>
    <lineage>
        <taxon>Bacteria</taxon>
        <taxon>Pseudomonadati</taxon>
        <taxon>Bacteroidota</taxon>
        <taxon>Cytophagia</taxon>
        <taxon>Cytophagales</taxon>
        <taxon>Marivirgaceae</taxon>
        <taxon>Marivirga</taxon>
    </lineage>
</organism>
<dbReference type="RefSeq" id="WP_308350066.1">
    <property type="nucleotide sequence ID" value="NZ_CP129971.1"/>
</dbReference>
<dbReference type="EMBL" id="CP129971">
    <property type="protein sequence ID" value="WMN12175.1"/>
    <property type="molecule type" value="Genomic_DNA"/>
</dbReference>